<comment type="similarity">
    <text evidence="1 4">Belongs to the short-chain dehydrogenases/reductases (SDR) family.</text>
</comment>
<dbReference type="AlphaFoldDB" id="A0A166VRC1"/>
<name>A0A166VRC1_COLIC</name>
<organism evidence="5 6">
    <name type="scientific">Colletotrichum incanum</name>
    <name type="common">Soybean anthracnose fungus</name>
    <dbReference type="NCBI Taxonomy" id="1573173"/>
    <lineage>
        <taxon>Eukaryota</taxon>
        <taxon>Fungi</taxon>
        <taxon>Dikarya</taxon>
        <taxon>Ascomycota</taxon>
        <taxon>Pezizomycotina</taxon>
        <taxon>Sordariomycetes</taxon>
        <taxon>Hypocreomycetidae</taxon>
        <taxon>Glomerellales</taxon>
        <taxon>Glomerellaceae</taxon>
        <taxon>Colletotrichum</taxon>
        <taxon>Colletotrichum spaethianum species complex</taxon>
    </lineage>
</organism>
<dbReference type="STRING" id="1573173.A0A166VRC1"/>
<evidence type="ECO:0000256" key="2">
    <source>
        <dbReference type="ARBA" id="ARBA00022857"/>
    </source>
</evidence>
<dbReference type="PRINTS" id="PR00080">
    <property type="entry name" value="SDRFAMILY"/>
</dbReference>
<keyword evidence="2" id="KW-0521">NADP</keyword>
<dbReference type="GO" id="GO:0005811">
    <property type="term" value="C:lipid droplet"/>
    <property type="evidence" value="ECO:0007669"/>
    <property type="project" value="TreeGrafter"/>
</dbReference>
<keyword evidence="6" id="KW-1185">Reference proteome</keyword>
<sequence length="318" mass="34509">MSGSTNRRSVLITGCSQGGTGNALALEFAARGLRVFATARSLKSVANLSEKGIEIFALDVTSSESITLLKQEITKRTGGKLDILFNNAGISKLSLFTNHCVVYEAPAIEPDPHQVRKMFDTNVFGLFDVVATFAPLLIAAVSGSNTAPMIVNVASIVARIPFPFSAAYNASKAAVSSYSDTLRLELSPVGVRVTTIFMGEVSTRLMSQDNISFEEESLYADIEHKVKERSVQHAKASMTPDVFSKQVVSQILSDNNVSYIWRGTNAFLIWLLNAFGPRKVFDSIMKSSVGLNDTALVKKVYERGQRLAASLRQDKLAG</sequence>
<dbReference type="InterPro" id="IPR002347">
    <property type="entry name" value="SDR_fam"/>
</dbReference>
<keyword evidence="3" id="KW-0560">Oxidoreductase</keyword>
<comment type="caution">
    <text evidence="5">The sequence shown here is derived from an EMBL/GenBank/DDBJ whole genome shotgun (WGS) entry which is preliminary data.</text>
</comment>
<dbReference type="Pfam" id="PF00106">
    <property type="entry name" value="adh_short"/>
    <property type="match status" value="1"/>
</dbReference>
<reference evidence="5 6" key="1">
    <citation type="submission" date="2015-06" db="EMBL/GenBank/DDBJ databases">
        <title>Survival trade-offs in plant roots during colonization by closely related pathogenic and mutualistic fungi.</title>
        <authorList>
            <person name="Hacquard S."/>
            <person name="Kracher B."/>
            <person name="Hiruma K."/>
            <person name="Weinman A."/>
            <person name="Muench P."/>
            <person name="Garrido Oter R."/>
            <person name="Ver Loren van Themaat E."/>
            <person name="Dallerey J.-F."/>
            <person name="Damm U."/>
            <person name="Henrissat B."/>
            <person name="Lespinet O."/>
            <person name="Thon M."/>
            <person name="Kemen E."/>
            <person name="McHardy A.C."/>
            <person name="Schulze-Lefert P."/>
            <person name="O'Connell R.J."/>
        </authorList>
    </citation>
    <scope>NUCLEOTIDE SEQUENCE [LARGE SCALE GENOMIC DNA]</scope>
    <source>
        <strain evidence="5 6">MAFF 238704</strain>
    </source>
</reference>
<dbReference type="Proteomes" id="UP000076584">
    <property type="component" value="Unassembled WGS sequence"/>
</dbReference>
<evidence type="ECO:0000313" key="6">
    <source>
        <dbReference type="Proteomes" id="UP000076584"/>
    </source>
</evidence>
<dbReference type="PANTHER" id="PTHR44169">
    <property type="entry name" value="NADPH-DEPENDENT 1-ACYLDIHYDROXYACETONE PHOSPHATE REDUCTASE"/>
    <property type="match status" value="1"/>
</dbReference>
<dbReference type="GO" id="GO:0019433">
    <property type="term" value="P:triglyceride catabolic process"/>
    <property type="evidence" value="ECO:0007669"/>
    <property type="project" value="TreeGrafter"/>
</dbReference>
<accession>A0A166VRC1</accession>
<dbReference type="PANTHER" id="PTHR44169:SF6">
    <property type="entry name" value="NADPH-DEPENDENT 1-ACYLDIHYDROXYACETONE PHOSPHATE REDUCTASE"/>
    <property type="match status" value="1"/>
</dbReference>
<evidence type="ECO:0000256" key="1">
    <source>
        <dbReference type="ARBA" id="ARBA00006484"/>
    </source>
</evidence>
<dbReference type="InterPro" id="IPR020904">
    <property type="entry name" value="Sc_DH/Rdtase_CS"/>
</dbReference>
<dbReference type="GO" id="GO:0000140">
    <property type="term" value="F:acylglycerone-phosphate reductase (NADP+) activity"/>
    <property type="evidence" value="ECO:0007669"/>
    <property type="project" value="TreeGrafter"/>
</dbReference>
<dbReference type="GO" id="GO:0004806">
    <property type="term" value="F:triacylglycerol lipase activity"/>
    <property type="evidence" value="ECO:0007669"/>
    <property type="project" value="TreeGrafter"/>
</dbReference>
<proteinExistence type="inferred from homology"/>
<dbReference type="PROSITE" id="PS00061">
    <property type="entry name" value="ADH_SHORT"/>
    <property type="match status" value="1"/>
</dbReference>
<dbReference type="InterPro" id="IPR036291">
    <property type="entry name" value="NAD(P)-bd_dom_sf"/>
</dbReference>
<protein>
    <submittedName>
        <fullName evidence="5">Short-chain dehydrogenase</fullName>
    </submittedName>
</protein>
<evidence type="ECO:0000256" key="4">
    <source>
        <dbReference type="RuleBase" id="RU000363"/>
    </source>
</evidence>
<dbReference type="EMBL" id="LFIW01002318">
    <property type="protein sequence ID" value="KZL74860.1"/>
    <property type="molecule type" value="Genomic_DNA"/>
</dbReference>
<gene>
    <name evidence="5" type="ORF">CI238_07490</name>
</gene>
<dbReference type="Gene3D" id="3.40.50.720">
    <property type="entry name" value="NAD(P)-binding Rossmann-like Domain"/>
    <property type="match status" value="1"/>
</dbReference>
<evidence type="ECO:0000313" key="5">
    <source>
        <dbReference type="EMBL" id="KZL74860.1"/>
    </source>
</evidence>
<dbReference type="PRINTS" id="PR00081">
    <property type="entry name" value="GDHRDH"/>
</dbReference>
<dbReference type="GO" id="GO:0006654">
    <property type="term" value="P:phosphatidic acid biosynthetic process"/>
    <property type="evidence" value="ECO:0007669"/>
    <property type="project" value="TreeGrafter"/>
</dbReference>
<dbReference type="GO" id="GO:0005783">
    <property type="term" value="C:endoplasmic reticulum"/>
    <property type="evidence" value="ECO:0007669"/>
    <property type="project" value="TreeGrafter"/>
</dbReference>
<dbReference type="SUPFAM" id="SSF51735">
    <property type="entry name" value="NAD(P)-binding Rossmann-fold domains"/>
    <property type="match status" value="1"/>
</dbReference>
<evidence type="ECO:0000256" key="3">
    <source>
        <dbReference type="ARBA" id="ARBA00023002"/>
    </source>
</evidence>